<name>A0ABQ3IP54_9RHOB</name>
<evidence type="ECO:0000313" key="2">
    <source>
        <dbReference type="Proteomes" id="UP000609802"/>
    </source>
</evidence>
<proteinExistence type="predicted"/>
<reference evidence="2" key="1">
    <citation type="journal article" date="2019" name="Int. J. Syst. Evol. Microbiol.">
        <title>The Global Catalogue of Microorganisms (GCM) 10K type strain sequencing project: providing services to taxonomists for standard genome sequencing and annotation.</title>
        <authorList>
            <consortium name="The Broad Institute Genomics Platform"/>
            <consortium name="The Broad Institute Genome Sequencing Center for Infectious Disease"/>
            <person name="Wu L."/>
            <person name="Ma J."/>
        </authorList>
    </citation>
    <scope>NUCLEOTIDE SEQUENCE [LARGE SCALE GENOMIC DNA]</scope>
    <source>
        <strain evidence="2">KCTC 42443</strain>
    </source>
</reference>
<dbReference type="EMBL" id="BNCH01000001">
    <property type="protein sequence ID" value="GHE88427.1"/>
    <property type="molecule type" value="Genomic_DNA"/>
</dbReference>
<protein>
    <recommendedName>
        <fullName evidence="3">DUF1064 domain-containing protein</fullName>
    </recommendedName>
</protein>
<dbReference type="Proteomes" id="UP000609802">
    <property type="component" value="Unassembled WGS sequence"/>
</dbReference>
<evidence type="ECO:0000313" key="1">
    <source>
        <dbReference type="EMBL" id="GHE88427.1"/>
    </source>
</evidence>
<organism evidence="1 2">
    <name type="scientific">Aliiroseovarius zhejiangensis</name>
    <dbReference type="NCBI Taxonomy" id="1632025"/>
    <lineage>
        <taxon>Bacteria</taxon>
        <taxon>Pseudomonadati</taxon>
        <taxon>Pseudomonadota</taxon>
        <taxon>Alphaproteobacteria</taxon>
        <taxon>Rhodobacterales</taxon>
        <taxon>Paracoccaceae</taxon>
        <taxon>Aliiroseovarius</taxon>
    </lineage>
</organism>
<dbReference type="Pfam" id="PF06356">
    <property type="entry name" value="DUF1064"/>
    <property type="match status" value="1"/>
</dbReference>
<sequence>MTVHRMTAAQVQQELASVPSKNKYGARRTTVDGITFDSDREARRYCELRVLAKAGKIRDLKLQVPIMLEGQCGPVKSRTGRQMRLTVDFSYVDADTGLRVFEDAKGKPTRDYEVRRGVAAAQGVEVVEV</sequence>
<dbReference type="InterPro" id="IPR009414">
    <property type="entry name" value="DUF1064"/>
</dbReference>
<evidence type="ECO:0008006" key="3">
    <source>
        <dbReference type="Google" id="ProtNLM"/>
    </source>
</evidence>
<accession>A0ABQ3IP54</accession>
<gene>
    <name evidence="1" type="ORF">GCM10016455_05700</name>
</gene>
<keyword evidence="2" id="KW-1185">Reference proteome</keyword>
<comment type="caution">
    <text evidence="1">The sequence shown here is derived from an EMBL/GenBank/DDBJ whole genome shotgun (WGS) entry which is preliminary data.</text>
</comment>
<dbReference type="RefSeq" id="WP_191284953.1">
    <property type="nucleotide sequence ID" value="NZ_BNCH01000001.1"/>
</dbReference>